<evidence type="ECO:0000313" key="2">
    <source>
        <dbReference type="EMBL" id="MDQ0507461.1"/>
    </source>
</evidence>
<dbReference type="Pfam" id="PF04341">
    <property type="entry name" value="DUF485"/>
    <property type="match status" value="1"/>
</dbReference>
<keyword evidence="3" id="KW-1185">Reference proteome</keyword>
<accession>A0ABU0LJZ2</accession>
<keyword evidence="1" id="KW-0472">Membrane</keyword>
<sequence length="100" mass="9894">MSRHTTSGPRSGDEGAALGLLSTAVLAVVYLAFTSLGAFAPELLAAPVRPGGAITWAFALGLGVIGLGFVLTVAYALAANRREKAAEGGAAVIAAEGVAR</sequence>
<dbReference type="Proteomes" id="UP001241747">
    <property type="component" value="Unassembled WGS sequence"/>
</dbReference>
<dbReference type="InterPro" id="IPR007436">
    <property type="entry name" value="DUF485"/>
</dbReference>
<gene>
    <name evidence="2" type="ORF">QOZ94_004285</name>
</gene>
<protein>
    <submittedName>
        <fullName evidence="2">Uncharacterized membrane protein (DUF485 family)</fullName>
    </submittedName>
</protein>
<keyword evidence="1" id="KW-0812">Transmembrane</keyword>
<proteinExistence type="predicted"/>
<comment type="caution">
    <text evidence="2">The sequence shown here is derived from an EMBL/GenBank/DDBJ whole genome shotgun (WGS) entry which is preliminary data.</text>
</comment>
<name>A0ABU0LJZ2_XANAG</name>
<organism evidence="2 3">
    <name type="scientific">Xanthobacter agilis</name>
    <dbReference type="NCBI Taxonomy" id="47492"/>
    <lineage>
        <taxon>Bacteria</taxon>
        <taxon>Pseudomonadati</taxon>
        <taxon>Pseudomonadota</taxon>
        <taxon>Alphaproteobacteria</taxon>
        <taxon>Hyphomicrobiales</taxon>
        <taxon>Xanthobacteraceae</taxon>
        <taxon>Xanthobacter</taxon>
    </lineage>
</organism>
<keyword evidence="1" id="KW-1133">Transmembrane helix</keyword>
<feature type="transmembrane region" description="Helical" evidence="1">
    <location>
        <begin position="53"/>
        <end position="78"/>
    </location>
</feature>
<evidence type="ECO:0000256" key="1">
    <source>
        <dbReference type="SAM" id="Phobius"/>
    </source>
</evidence>
<evidence type="ECO:0000313" key="3">
    <source>
        <dbReference type="Proteomes" id="UP001241747"/>
    </source>
</evidence>
<reference evidence="2 3" key="1">
    <citation type="submission" date="2023-07" db="EMBL/GenBank/DDBJ databases">
        <title>Genomic Encyclopedia of Type Strains, Phase IV (KMG-IV): sequencing the most valuable type-strain genomes for metagenomic binning, comparative biology and taxonomic classification.</title>
        <authorList>
            <person name="Goeker M."/>
        </authorList>
    </citation>
    <scope>NUCLEOTIDE SEQUENCE [LARGE SCALE GENOMIC DNA]</scope>
    <source>
        <strain evidence="2 3">DSM 3770</strain>
    </source>
</reference>
<feature type="transmembrane region" description="Helical" evidence="1">
    <location>
        <begin position="12"/>
        <end position="33"/>
    </location>
</feature>
<dbReference type="EMBL" id="JAUSVY010000019">
    <property type="protein sequence ID" value="MDQ0507461.1"/>
    <property type="molecule type" value="Genomic_DNA"/>
</dbReference>
<dbReference type="RefSeq" id="WP_237347529.1">
    <property type="nucleotide sequence ID" value="NZ_JABWGX010000038.1"/>
</dbReference>